<name>A0ABQ9HMJ4_9NEOP</name>
<dbReference type="Proteomes" id="UP001159363">
    <property type="component" value="Chromosome X"/>
</dbReference>
<accession>A0ABQ9HMJ4</accession>
<evidence type="ECO:0000313" key="2">
    <source>
        <dbReference type="Proteomes" id="UP001159363"/>
    </source>
</evidence>
<feature type="non-terminal residue" evidence="1">
    <location>
        <position position="90"/>
    </location>
</feature>
<gene>
    <name evidence="1" type="ORF">PR048_011713</name>
</gene>
<comment type="caution">
    <text evidence="1">The sequence shown here is derived from an EMBL/GenBank/DDBJ whole genome shotgun (WGS) entry which is preliminary data.</text>
</comment>
<reference evidence="1 2" key="1">
    <citation type="submission" date="2023-02" db="EMBL/GenBank/DDBJ databases">
        <title>LHISI_Scaffold_Assembly.</title>
        <authorList>
            <person name="Stuart O.P."/>
            <person name="Cleave R."/>
            <person name="Magrath M.J.L."/>
            <person name="Mikheyev A.S."/>
        </authorList>
    </citation>
    <scope>NUCLEOTIDE SEQUENCE [LARGE SCALE GENOMIC DNA]</scope>
    <source>
        <strain evidence="1">Daus_M_001</strain>
        <tissue evidence="1">Leg muscle</tissue>
    </source>
</reference>
<organism evidence="1 2">
    <name type="scientific">Dryococelus australis</name>
    <dbReference type="NCBI Taxonomy" id="614101"/>
    <lineage>
        <taxon>Eukaryota</taxon>
        <taxon>Metazoa</taxon>
        <taxon>Ecdysozoa</taxon>
        <taxon>Arthropoda</taxon>
        <taxon>Hexapoda</taxon>
        <taxon>Insecta</taxon>
        <taxon>Pterygota</taxon>
        <taxon>Neoptera</taxon>
        <taxon>Polyneoptera</taxon>
        <taxon>Phasmatodea</taxon>
        <taxon>Verophasmatodea</taxon>
        <taxon>Anareolatae</taxon>
        <taxon>Phasmatidae</taxon>
        <taxon>Eurycanthinae</taxon>
        <taxon>Dryococelus</taxon>
    </lineage>
</organism>
<proteinExistence type="predicted"/>
<evidence type="ECO:0000313" key="1">
    <source>
        <dbReference type="EMBL" id="KAJ8885515.1"/>
    </source>
</evidence>
<keyword evidence="2" id="KW-1185">Reference proteome</keyword>
<protein>
    <submittedName>
        <fullName evidence="1">Uncharacterized protein</fullName>
    </submittedName>
</protein>
<sequence length="90" mass="9993">MKDMGTQSACIAVASYNKYMGGVDLFDHQRADQLIGEFCSRFTKNRKVAVTKKKFNFSSTVTVPNTEGHLPIKGTSRRCASCSTRSKPVR</sequence>
<dbReference type="EMBL" id="JARBHB010000004">
    <property type="protein sequence ID" value="KAJ8885515.1"/>
    <property type="molecule type" value="Genomic_DNA"/>
</dbReference>